<proteinExistence type="predicted"/>
<dbReference type="Proteomes" id="UP000541154">
    <property type="component" value="Unassembled WGS sequence"/>
</dbReference>
<gene>
    <name evidence="4" type="ORF">ETB97_009575</name>
</gene>
<evidence type="ECO:0000256" key="1">
    <source>
        <dbReference type="SAM" id="MobiDB-lite"/>
    </source>
</evidence>
<dbReference type="EMBL" id="SPNV01000047">
    <property type="protein sequence ID" value="KAF5863642.1"/>
    <property type="molecule type" value="Genomic_DNA"/>
</dbReference>
<dbReference type="AlphaFoldDB" id="A0A8H6E8Q1"/>
<evidence type="ECO:0000256" key="3">
    <source>
        <dbReference type="SAM" id="SignalP"/>
    </source>
</evidence>
<evidence type="ECO:0000313" key="4">
    <source>
        <dbReference type="EMBL" id="KAF5863642.1"/>
    </source>
</evidence>
<protein>
    <submittedName>
        <fullName evidence="4">Uncharacterized protein</fullName>
    </submittedName>
</protein>
<keyword evidence="2" id="KW-0472">Membrane</keyword>
<accession>A0A8H6E8Q1</accession>
<organism evidence="4 5">
    <name type="scientific">Petromyces alliaceus</name>
    <name type="common">Aspergillus alliaceus</name>
    <dbReference type="NCBI Taxonomy" id="209559"/>
    <lineage>
        <taxon>Eukaryota</taxon>
        <taxon>Fungi</taxon>
        <taxon>Dikarya</taxon>
        <taxon>Ascomycota</taxon>
        <taxon>Pezizomycotina</taxon>
        <taxon>Eurotiomycetes</taxon>
        <taxon>Eurotiomycetidae</taxon>
        <taxon>Eurotiales</taxon>
        <taxon>Aspergillaceae</taxon>
        <taxon>Aspergillus</taxon>
        <taxon>Aspergillus subgen. Circumdati</taxon>
    </lineage>
</organism>
<reference evidence="4 5" key="1">
    <citation type="submission" date="2019-04" db="EMBL/GenBank/DDBJ databases">
        <title>Aspergillus burnettii sp. nov., novel species from soil in southeast Queensland.</title>
        <authorList>
            <person name="Gilchrist C.L.M."/>
            <person name="Pitt J.I."/>
            <person name="Lange L."/>
            <person name="Lacey H.J."/>
            <person name="Vuong D."/>
            <person name="Midgley D.J."/>
            <person name="Greenfield P."/>
            <person name="Bradbury M."/>
            <person name="Lacey E."/>
            <person name="Busk P.K."/>
            <person name="Pilgaard B."/>
            <person name="Chooi Y.H."/>
            <person name="Piggott A.M."/>
        </authorList>
    </citation>
    <scope>NUCLEOTIDE SEQUENCE [LARGE SCALE GENOMIC DNA]</scope>
    <source>
        <strain evidence="4 5">FRR 5400</strain>
    </source>
</reference>
<name>A0A8H6E8Q1_PETAA</name>
<keyword evidence="3" id="KW-0732">Signal</keyword>
<feature type="signal peptide" evidence="3">
    <location>
        <begin position="1"/>
        <end position="25"/>
    </location>
</feature>
<evidence type="ECO:0000256" key="2">
    <source>
        <dbReference type="SAM" id="Phobius"/>
    </source>
</evidence>
<feature type="chain" id="PRO_5034103596" evidence="3">
    <location>
        <begin position="26"/>
        <end position="337"/>
    </location>
</feature>
<evidence type="ECO:0000313" key="5">
    <source>
        <dbReference type="Proteomes" id="UP000541154"/>
    </source>
</evidence>
<sequence length="337" mass="37614">MLGPLHPRSTSIWAALFLLSPLVVALRTAPGSPCAGVCNRQSTNTTGSEIACLDTDFSMTSKGSHFQQCVDCQLRSTYNDDSSGETDVDWGLSLEFDLKDPNANNFYTWCGTNAFADNLITKCEHCYNFTISQTQDPTNGQSQVFMANFLEALRYNCHFRTPTGLAFPITPTRIFSESLLPSSTVDLINPPSTGSGVNLALVIALPILGFVILLCALAICCFFFIRWRRRKARRQRQSSHLHARWNDTGISTPGHTNWANYHEMYSPAMYQQAFAQQQQQQQGFNFVDNDGRYHDVGYSKKLSEVTESAVATPLNLTPEGEKQKAREYFGGDSKQKQ</sequence>
<keyword evidence="2" id="KW-1133">Transmembrane helix</keyword>
<keyword evidence="2" id="KW-0812">Transmembrane</keyword>
<feature type="compositionally biased region" description="Basic and acidic residues" evidence="1">
    <location>
        <begin position="319"/>
        <end position="337"/>
    </location>
</feature>
<keyword evidence="5" id="KW-1185">Reference proteome</keyword>
<comment type="caution">
    <text evidence="4">The sequence shown here is derived from an EMBL/GenBank/DDBJ whole genome shotgun (WGS) entry which is preliminary data.</text>
</comment>
<feature type="region of interest" description="Disordered" evidence="1">
    <location>
        <begin position="312"/>
        <end position="337"/>
    </location>
</feature>
<feature type="transmembrane region" description="Helical" evidence="2">
    <location>
        <begin position="199"/>
        <end position="225"/>
    </location>
</feature>